<dbReference type="EMBL" id="UINC01006248">
    <property type="protein sequence ID" value="SVA26385.1"/>
    <property type="molecule type" value="Genomic_DNA"/>
</dbReference>
<evidence type="ECO:0000313" key="1">
    <source>
        <dbReference type="EMBL" id="SVA26385.1"/>
    </source>
</evidence>
<organism evidence="1">
    <name type="scientific">marine metagenome</name>
    <dbReference type="NCBI Taxonomy" id="408172"/>
    <lineage>
        <taxon>unclassified sequences</taxon>
        <taxon>metagenomes</taxon>
        <taxon>ecological metagenomes</taxon>
    </lineage>
</organism>
<name>A0A381UDU4_9ZZZZ</name>
<proteinExistence type="predicted"/>
<gene>
    <name evidence="1" type="ORF">METZ01_LOCUS79239</name>
</gene>
<protein>
    <submittedName>
        <fullName evidence="1">Uncharacterized protein</fullName>
    </submittedName>
</protein>
<dbReference type="AlphaFoldDB" id="A0A381UDU4"/>
<reference evidence="1" key="1">
    <citation type="submission" date="2018-05" db="EMBL/GenBank/DDBJ databases">
        <authorList>
            <person name="Lanie J.A."/>
            <person name="Ng W.-L."/>
            <person name="Kazmierczak K.M."/>
            <person name="Andrzejewski T.M."/>
            <person name="Davidsen T.M."/>
            <person name="Wayne K.J."/>
            <person name="Tettelin H."/>
            <person name="Glass J.I."/>
            <person name="Rusch D."/>
            <person name="Podicherti R."/>
            <person name="Tsui H.-C.T."/>
            <person name="Winkler M.E."/>
        </authorList>
    </citation>
    <scope>NUCLEOTIDE SEQUENCE</scope>
</reference>
<sequence>MKLFLDFDPCKECDSFIEDLTTEESLRADDFFRNEKSAQFMRHLTYNHPEVIQAITAEVKSQERKPEFDLYK</sequence>
<accession>A0A381UDU4</accession>